<dbReference type="RefSeq" id="WP_337714163.1">
    <property type="nucleotide sequence ID" value="NZ_JBBEGL010000003.1"/>
</dbReference>
<organism evidence="1 2">
    <name type="scientific">Actinomycetospora aeridis</name>
    <dbReference type="NCBI Taxonomy" id="3129231"/>
    <lineage>
        <taxon>Bacteria</taxon>
        <taxon>Bacillati</taxon>
        <taxon>Actinomycetota</taxon>
        <taxon>Actinomycetes</taxon>
        <taxon>Pseudonocardiales</taxon>
        <taxon>Pseudonocardiaceae</taxon>
        <taxon>Actinomycetospora</taxon>
    </lineage>
</organism>
<proteinExistence type="predicted"/>
<accession>A0ABU8N7U0</accession>
<name>A0ABU8N7U0_9PSEU</name>
<sequence>MGSHDAIEELERARCLAAASRAAEAYPGALGELIHRELSAFVEFGHRLGGDGLIRRLTTEVLDEVDDPASAPSTGSPR</sequence>
<evidence type="ECO:0000313" key="2">
    <source>
        <dbReference type="Proteomes" id="UP001370100"/>
    </source>
</evidence>
<evidence type="ECO:0000313" key="1">
    <source>
        <dbReference type="EMBL" id="MEJ2887716.1"/>
    </source>
</evidence>
<gene>
    <name evidence="1" type="ORF">WCD41_14750</name>
</gene>
<comment type="caution">
    <text evidence="1">The sequence shown here is derived from an EMBL/GenBank/DDBJ whole genome shotgun (WGS) entry which is preliminary data.</text>
</comment>
<protein>
    <submittedName>
        <fullName evidence="1">Uncharacterized protein</fullName>
    </submittedName>
</protein>
<dbReference type="EMBL" id="JBBEGL010000003">
    <property type="protein sequence ID" value="MEJ2887716.1"/>
    <property type="molecule type" value="Genomic_DNA"/>
</dbReference>
<reference evidence="1 2" key="1">
    <citation type="submission" date="2024-03" db="EMBL/GenBank/DDBJ databases">
        <title>Actinomycetospora sp. OC33-EN06, a novel actinomycete isolated from wild orchid (Aerides multiflora).</title>
        <authorList>
            <person name="Suriyachadkun C."/>
        </authorList>
    </citation>
    <scope>NUCLEOTIDE SEQUENCE [LARGE SCALE GENOMIC DNA]</scope>
    <source>
        <strain evidence="1 2">OC33-EN06</strain>
    </source>
</reference>
<keyword evidence="2" id="KW-1185">Reference proteome</keyword>
<dbReference type="Proteomes" id="UP001370100">
    <property type="component" value="Unassembled WGS sequence"/>
</dbReference>